<evidence type="ECO:0000313" key="2">
    <source>
        <dbReference type="EMBL" id="KAL3756629.1"/>
    </source>
</evidence>
<protein>
    <recommendedName>
        <fullName evidence="4">Phospholipid/glycerol acyltransferase domain-containing protein</fullName>
    </recommendedName>
</protein>
<keyword evidence="3" id="KW-1185">Reference proteome</keyword>
<feature type="transmembrane region" description="Helical" evidence="1">
    <location>
        <begin position="39"/>
        <end position="62"/>
    </location>
</feature>
<proteinExistence type="predicted"/>
<reference evidence="2 3" key="1">
    <citation type="submission" date="2024-10" db="EMBL/GenBank/DDBJ databases">
        <title>Updated reference genomes for cyclostephanoid diatoms.</title>
        <authorList>
            <person name="Roberts W.R."/>
            <person name="Alverson A.J."/>
        </authorList>
    </citation>
    <scope>NUCLEOTIDE SEQUENCE [LARGE SCALE GENOMIC DNA]</scope>
    <source>
        <strain evidence="2 3">AJA232-27</strain>
    </source>
</reference>
<name>A0ABD3M1M8_9STRA</name>
<evidence type="ECO:0008006" key="4">
    <source>
        <dbReference type="Google" id="ProtNLM"/>
    </source>
</evidence>
<comment type="caution">
    <text evidence="2">The sequence shown here is derived from an EMBL/GenBank/DDBJ whole genome shotgun (WGS) entry which is preliminary data.</text>
</comment>
<dbReference type="PANTHER" id="PTHR10983:SF16">
    <property type="entry name" value="LYSOCARDIOLIPIN ACYLTRANSFERASE 1"/>
    <property type="match status" value="1"/>
</dbReference>
<keyword evidence="1" id="KW-1133">Transmembrane helix</keyword>
<evidence type="ECO:0000313" key="3">
    <source>
        <dbReference type="Proteomes" id="UP001530293"/>
    </source>
</evidence>
<dbReference type="PANTHER" id="PTHR10983">
    <property type="entry name" value="1-ACYLGLYCEROL-3-PHOSPHATE ACYLTRANSFERASE-RELATED"/>
    <property type="match status" value="1"/>
</dbReference>
<sequence length="419" mass="47439">MMYCHFSVALLCLNVAFDLFVFGLPAFFFHKLGLLPDKLYMTITTAIINWTTPVVFFMPMVVSGSKLYCNDVALLAECKYKDSLLLSNHGSTKTISLFTSNQKRVDWMVGMFVGYSKQLSSVSCKRIRVGFVCEALIQFMPWIGWYRKIVANDIFVSRSFKQDAPTIQKNIEEFHNADERRMLFLSPEGVVVDFGQKDVEYIYACRKFCLDHGYQPFDYILSPRYKGSMCLLQQVQKCSGPVISVCIAYVRDGKLLNCRLLSPDRVVADIYTLNQGVGGSPVDIYIHLKRIDATKARADAKKFMMENYSEKNKLMMEWDRQTLAGTASSEGWHSQFSLLKCNLLECVVYQICHAALIILVAIKFDCLCTLLHTCGYLFGVVASCYTIGWAMGNSMESVPFETGIKSISLLLQTKKSKGI</sequence>
<feature type="transmembrane region" description="Helical" evidence="1">
    <location>
        <begin position="6"/>
        <end position="27"/>
    </location>
</feature>
<keyword evidence="1" id="KW-0472">Membrane</keyword>
<dbReference type="AlphaFoldDB" id="A0ABD3M1M8"/>
<dbReference type="EMBL" id="JALLBG020000299">
    <property type="protein sequence ID" value="KAL3756629.1"/>
    <property type="molecule type" value="Genomic_DNA"/>
</dbReference>
<keyword evidence="1" id="KW-0812">Transmembrane</keyword>
<organism evidence="2 3">
    <name type="scientific">Discostella pseudostelligera</name>
    <dbReference type="NCBI Taxonomy" id="259834"/>
    <lineage>
        <taxon>Eukaryota</taxon>
        <taxon>Sar</taxon>
        <taxon>Stramenopiles</taxon>
        <taxon>Ochrophyta</taxon>
        <taxon>Bacillariophyta</taxon>
        <taxon>Coscinodiscophyceae</taxon>
        <taxon>Thalassiosirophycidae</taxon>
        <taxon>Stephanodiscales</taxon>
        <taxon>Stephanodiscaceae</taxon>
        <taxon>Discostella</taxon>
    </lineage>
</organism>
<evidence type="ECO:0000256" key="1">
    <source>
        <dbReference type="SAM" id="Phobius"/>
    </source>
</evidence>
<accession>A0ABD3M1M8</accession>
<dbReference type="Proteomes" id="UP001530293">
    <property type="component" value="Unassembled WGS sequence"/>
</dbReference>
<gene>
    <name evidence="2" type="ORF">ACHAWU_002532</name>
</gene>